<evidence type="ECO:0000256" key="2">
    <source>
        <dbReference type="SAM" id="MobiDB-lite"/>
    </source>
</evidence>
<keyword evidence="1" id="KW-0064">Aspartyl protease</keyword>
<dbReference type="InterPro" id="IPR013103">
    <property type="entry name" value="RVT_2"/>
</dbReference>
<evidence type="ECO:0000259" key="4">
    <source>
        <dbReference type="Pfam" id="PF22936"/>
    </source>
</evidence>
<dbReference type="SUPFAM" id="SSF56672">
    <property type="entry name" value="DNA/RNA polymerases"/>
    <property type="match status" value="1"/>
</dbReference>
<feature type="compositionally biased region" description="Low complexity" evidence="2">
    <location>
        <begin position="202"/>
        <end position="216"/>
    </location>
</feature>
<dbReference type="SUPFAM" id="SSF53098">
    <property type="entry name" value="Ribonuclease H-like"/>
    <property type="match status" value="1"/>
</dbReference>
<dbReference type="InterPro" id="IPR043502">
    <property type="entry name" value="DNA/RNA_pol_sf"/>
</dbReference>
<comment type="caution">
    <text evidence="5">The sequence shown here is derived from an EMBL/GenBank/DDBJ whole genome shotgun (WGS) entry which is preliminary data.</text>
</comment>
<gene>
    <name evidence="5" type="ORF">Tci_001260</name>
</gene>
<feature type="compositionally biased region" description="Polar residues" evidence="2">
    <location>
        <begin position="516"/>
        <end position="530"/>
    </location>
</feature>
<proteinExistence type="predicted"/>
<dbReference type="Pfam" id="PF14223">
    <property type="entry name" value="Retrotran_gag_2"/>
    <property type="match status" value="1"/>
</dbReference>
<evidence type="ECO:0000313" key="5">
    <source>
        <dbReference type="EMBL" id="GEU29282.1"/>
    </source>
</evidence>
<dbReference type="GO" id="GO:0004190">
    <property type="term" value="F:aspartic-type endopeptidase activity"/>
    <property type="evidence" value="ECO:0007669"/>
    <property type="project" value="UniProtKB-KW"/>
</dbReference>
<dbReference type="InterPro" id="IPR036397">
    <property type="entry name" value="RNaseH_sf"/>
</dbReference>
<feature type="compositionally biased region" description="Pro residues" evidence="2">
    <location>
        <begin position="540"/>
        <end position="556"/>
    </location>
</feature>
<accession>A0A699GJ65</accession>
<sequence length="1209" mass="137039">MAMISAFTTVDKTAHNSRKFAFTLSPTNYGYWKTMIEPFLITNNLMSYVDGSIPCPSKTLSVTDGVSVPKENPNYPIWVSNDAHAYAPHSTSREYTLKTQLLRIKMHGDETPNAYLNRTLEYTDELAAIGEPIKDKDIIMLVVSGLREEYNGLKTTITARQSPTAFSELYVLLSDHDYMHGKTHTPIAPYGPKAFYGARPSNNNRSNNNNNRGNRNNRGRDNGRQFDWASTQNTVYGTCNRCGIGHIPSQCPNRDPSTIRTRPSANFANTRAQSSNAFANWHSDTRANSHVTPDLEAMDNSKAYYGDDVLHVGNDKGIPILHIDSSKVYSLQKTFSLKKILHVPEISHNLLSVQKFCHDNDIFFEFHTFYFVVKDESTHTTLLTGPSKHGLYTITLPQRKSINKVSFSAVRASPTIWHRRLGHPYQSQKSDVYSTFKSFVQMVERQFTTKLKNVQTDWGGEFCNLALFFSSLEIIHRRSCLNTSEQNGFVERRNRHVVETSLTLLAQACVPQFSHLSPTSQTSHASSNGQPSPISTTSIPTPPPPPPTPPPPPPPINRQQWRHAIKEEYDALMKNRMWSLVPRTSNTNVVDGKWVYMLKRDKNGAITRYKARFVAKGFWQQPGIDFHETFSHVVKSITIQVVLSLAVTNDWPLCQLDIQNAFLHGNLKEHVYMKQPPGFINPQQPNHVCLLYKSLYGLNQAPHAWFEHLSKAIFDLGFKGSKTDPSLFIYSREDTLLYIMVYADDIIVTGNNKGTIDNIICQLGFAFALKDLGLLNYFLGIKIVLHVSGILLSQKKYIFELLQSAGLSNCNHVSSPMVTSSSLSLDDSIAFSNPVKYRQVVGSLQYVTLSRPDIAFAVNKARDSNDRWSTGGFAIYLVSNLRSWTTCKQRTVLRSSTEAEYKALADTVAKLTWLQALRNELGICSSSTPILWCDNLGATYLSANPIFHACTKHVETDYHFVREKVAKGDLRVQHISTHDQIADIFKKPLPTPRFLFLRSKLQGDCWLQLWIMESFDNAIRLDKEHTNSPSITSSKFEIGDEFLNFLQDNAFDGIDGGDFIDHIAKEIDKNTKNRLWEFYVNQRTNETIGDLDEYNEPCSDTFYKPYLDAQEAKDIYKVIDREYSPIPILAHALIVTGLFMSRDMLQPTPIGPPPTKVLSLKQVVTEEELVNDEDYEDIMKHMKIECGKFVKPFAIKNLLQKLRQKHSLV</sequence>
<dbReference type="Pfam" id="PF07727">
    <property type="entry name" value="RVT_2"/>
    <property type="match status" value="1"/>
</dbReference>
<feature type="domain" description="Reverse transcriptase Ty1/copia-type" evidence="3">
    <location>
        <begin position="575"/>
        <end position="818"/>
    </location>
</feature>
<dbReference type="AlphaFoldDB" id="A0A699GJ65"/>
<dbReference type="CDD" id="cd09272">
    <property type="entry name" value="RNase_HI_RT_Ty1"/>
    <property type="match status" value="1"/>
</dbReference>
<reference evidence="5" key="1">
    <citation type="journal article" date="2019" name="Sci. Rep.">
        <title>Draft genome of Tanacetum cinerariifolium, the natural source of mosquito coil.</title>
        <authorList>
            <person name="Yamashiro T."/>
            <person name="Shiraishi A."/>
            <person name="Satake H."/>
            <person name="Nakayama K."/>
        </authorList>
    </citation>
    <scope>NUCLEOTIDE SEQUENCE</scope>
</reference>
<name>A0A699GJ65_TANCI</name>
<dbReference type="Gene3D" id="3.30.420.10">
    <property type="entry name" value="Ribonuclease H-like superfamily/Ribonuclease H"/>
    <property type="match status" value="1"/>
</dbReference>
<protein>
    <submittedName>
        <fullName evidence="5">Integrase, catalytic core</fullName>
    </submittedName>
</protein>
<evidence type="ECO:0000256" key="1">
    <source>
        <dbReference type="ARBA" id="ARBA00022750"/>
    </source>
</evidence>
<keyword evidence="1" id="KW-0645">Protease</keyword>
<feature type="domain" description="Retrovirus-related Pol polyprotein from transposon TNT 1-94-like beta-barrel" evidence="4">
    <location>
        <begin position="281"/>
        <end position="356"/>
    </location>
</feature>
<keyword evidence="1" id="KW-0378">Hydrolase</keyword>
<dbReference type="EMBL" id="BKCJ010000056">
    <property type="protein sequence ID" value="GEU29282.1"/>
    <property type="molecule type" value="Genomic_DNA"/>
</dbReference>
<dbReference type="GO" id="GO:0003676">
    <property type="term" value="F:nucleic acid binding"/>
    <property type="evidence" value="ECO:0007669"/>
    <property type="project" value="InterPro"/>
</dbReference>
<feature type="region of interest" description="Disordered" evidence="2">
    <location>
        <begin position="516"/>
        <end position="558"/>
    </location>
</feature>
<dbReference type="PANTHER" id="PTHR47481">
    <property type="match status" value="1"/>
</dbReference>
<dbReference type="InterPro" id="IPR054722">
    <property type="entry name" value="PolX-like_BBD"/>
</dbReference>
<evidence type="ECO:0000259" key="3">
    <source>
        <dbReference type="Pfam" id="PF07727"/>
    </source>
</evidence>
<organism evidence="5">
    <name type="scientific">Tanacetum cinerariifolium</name>
    <name type="common">Dalmatian daisy</name>
    <name type="synonym">Chrysanthemum cinerariifolium</name>
    <dbReference type="NCBI Taxonomy" id="118510"/>
    <lineage>
        <taxon>Eukaryota</taxon>
        <taxon>Viridiplantae</taxon>
        <taxon>Streptophyta</taxon>
        <taxon>Embryophyta</taxon>
        <taxon>Tracheophyta</taxon>
        <taxon>Spermatophyta</taxon>
        <taxon>Magnoliopsida</taxon>
        <taxon>eudicotyledons</taxon>
        <taxon>Gunneridae</taxon>
        <taxon>Pentapetalae</taxon>
        <taxon>asterids</taxon>
        <taxon>campanulids</taxon>
        <taxon>Asterales</taxon>
        <taxon>Asteraceae</taxon>
        <taxon>Asteroideae</taxon>
        <taxon>Anthemideae</taxon>
        <taxon>Anthemidinae</taxon>
        <taxon>Tanacetum</taxon>
    </lineage>
</organism>
<feature type="region of interest" description="Disordered" evidence="2">
    <location>
        <begin position="191"/>
        <end position="225"/>
    </location>
</feature>
<dbReference type="InterPro" id="IPR012337">
    <property type="entry name" value="RNaseH-like_sf"/>
</dbReference>
<dbReference type="Pfam" id="PF22936">
    <property type="entry name" value="Pol_BBD"/>
    <property type="match status" value="1"/>
</dbReference>
<dbReference type="PANTHER" id="PTHR47481:SF39">
    <property type="entry name" value="TRANSCRIPTION FACTOR INTERACTOR AND REGULATOR CCHC(ZN) FAMILY"/>
    <property type="match status" value="1"/>
</dbReference>